<sequence>MASDRGNQLTALCAVASFLWLAHNLEGHRLIEKPRLSSLLVLLIAGISSFAVSFFAEWLPGANGRFDEDTGPLRVARANLPRKPRRFYLPGLVACIILRLELFHRVTSDLQCSKPAIEACLPLVLLAYELLPGRRRRPNSDATEKDDHVNFGQTMPEAIADWLSEARVSVIIGLLILVWGTYLASSQSLRSTFFCSSHDSSTLVVFLQWIGVLLDGIIAVLYWRILAWQRTTKSRLKTLSTILLASSMGTAFMYWAFRLAHQTRPMSYHFKGLGSLYMFDVFVNGLTFATFCVSTGLIVADGGPLSLACIITFLSGLFLAIQQTWLTGTWENATPTASYFALFLICVGFANFVYANNMRSVIFVHRVFVILFLGIIIFTATIVSIVKGHRVLDNHPLQRLIYDARVEAGRWLVHASVSNSLQVAVQEYKERHNGRDPPPNFDAWFMFAKERKSEIMDHFGQMEKDILPFWGMAPDRIRDNLRRAAAEPGIAVLKIKNGEVRHNVPETSPYKAVMKDLAEMVESFIDHLPNMELAVNLHERPRVLAPWEDINRFKATGRRKALTHWHADSQEPASAINQPFKSPDDRTIAQTKFTSVRAFREMMALTCPPGTKARSGVHWDVRDFCFSCARPQSSGQYLTDWSYSQELCHQTDLLRTHSFHMTPPEVRPLQEFLPIFSRSKTDSYSDILIPLRRIAEIPEDRDAPFPMKNPNLFWRGMVDYDLHSTSSELFHGGHQERLVHLVNNASSSDKTTMLLPKANNKEKFSYEQVSTTELNTLLPMDVGFFSGSKGPCSNSSNTLSSSCETAASHHHLEEFGSKLPDEPLGHQYVLVMDRDNGPPPDLMRTLRSSSVPFYASIFKEWYSERLIPWVHFVPIDLRFHALHSTLAYFTGFDNRPKVNGREIEMSRQLDDAQWIAEQGKRWARKALRKEDMEVYLFRLLLEWGRVLDDNRKEHKFVLT</sequence>
<protein>
    <submittedName>
        <fullName evidence="6">Glycosyltransferase family 90 protein</fullName>
    </submittedName>
</protein>
<keyword evidence="4" id="KW-0812">Transmembrane</keyword>
<reference evidence="6" key="2">
    <citation type="submission" date="2023-06" db="EMBL/GenBank/DDBJ databases">
        <authorList>
            <consortium name="Lawrence Berkeley National Laboratory"/>
            <person name="Haridas S."/>
            <person name="Hensen N."/>
            <person name="Bonometti L."/>
            <person name="Westerberg I."/>
            <person name="Brannstrom I.O."/>
            <person name="Guillou S."/>
            <person name="Cros-Aarteil S."/>
            <person name="Calhoun S."/>
            <person name="Kuo A."/>
            <person name="Mondo S."/>
            <person name="Pangilinan J."/>
            <person name="Riley R."/>
            <person name="LaButti K."/>
            <person name="Andreopoulos B."/>
            <person name="Lipzen A."/>
            <person name="Chen C."/>
            <person name="Yanf M."/>
            <person name="Daum C."/>
            <person name="Ng V."/>
            <person name="Clum A."/>
            <person name="Steindorff A."/>
            <person name="Ohm R."/>
            <person name="Martin F."/>
            <person name="Silar P."/>
            <person name="Natvig D."/>
            <person name="Lalanne C."/>
            <person name="Gautier V."/>
            <person name="Ament-velasquez S.L."/>
            <person name="Kruys A."/>
            <person name="Hutchinson M.I."/>
            <person name="Powell A.J."/>
            <person name="Barry K."/>
            <person name="Miller A.N."/>
            <person name="Grigoriev I.V."/>
            <person name="Debuchy R."/>
            <person name="Gladieux P."/>
            <person name="Thoren M.H."/>
            <person name="Johannesson H."/>
        </authorList>
    </citation>
    <scope>NUCLEOTIDE SEQUENCE</scope>
    <source>
        <strain evidence="6">CBS 232.78</strain>
    </source>
</reference>
<gene>
    <name evidence="6" type="ORF">B0H63DRAFT_458967</name>
</gene>
<feature type="transmembrane region" description="Helical" evidence="4">
    <location>
        <begin position="37"/>
        <end position="56"/>
    </location>
</feature>
<evidence type="ECO:0000256" key="2">
    <source>
        <dbReference type="ARBA" id="ARBA00022679"/>
    </source>
</evidence>
<comment type="caution">
    <text evidence="6">The sequence shown here is derived from an EMBL/GenBank/DDBJ whole genome shotgun (WGS) entry which is preliminary data.</text>
</comment>
<feature type="transmembrane region" description="Helical" evidence="4">
    <location>
        <begin position="168"/>
        <end position="185"/>
    </location>
</feature>
<feature type="compositionally biased region" description="Polar residues" evidence="3">
    <location>
        <begin position="571"/>
        <end position="580"/>
    </location>
</feature>
<feature type="transmembrane region" description="Helical" evidence="4">
    <location>
        <begin position="87"/>
        <end position="103"/>
    </location>
</feature>
<dbReference type="EMBL" id="JAULSW010000001">
    <property type="protein sequence ID" value="KAK3393731.1"/>
    <property type="molecule type" value="Genomic_DNA"/>
</dbReference>
<evidence type="ECO:0000256" key="4">
    <source>
        <dbReference type="SAM" id="Phobius"/>
    </source>
</evidence>
<keyword evidence="4" id="KW-0472">Membrane</keyword>
<keyword evidence="2" id="KW-0808">Transferase</keyword>
<comment type="similarity">
    <text evidence="1">Belongs to the glycosyltransferase 90 family.</text>
</comment>
<feature type="region of interest" description="Disordered" evidence="3">
    <location>
        <begin position="565"/>
        <end position="584"/>
    </location>
</feature>
<evidence type="ECO:0000313" key="7">
    <source>
        <dbReference type="Proteomes" id="UP001285441"/>
    </source>
</evidence>
<evidence type="ECO:0000313" key="6">
    <source>
        <dbReference type="EMBL" id="KAK3393731.1"/>
    </source>
</evidence>
<dbReference type="SMART" id="SM00672">
    <property type="entry name" value="CAP10"/>
    <property type="match status" value="1"/>
</dbReference>
<reference evidence="6" key="1">
    <citation type="journal article" date="2023" name="Mol. Phylogenet. Evol.">
        <title>Genome-scale phylogeny and comparative genomics of the fungal order Sordariales.</title>
        <authorList>
            <person name="Hensen N."/>
            <person name="Bonometti L."/>
            <person name="Westerberg I."/>
            <person name="Brannstrom I.O."/>
            <person name="Guillou S."/>
            <person name="Cros-Aarteil S."/>
            <person name="Calhoun S."/>
            <person name="Haridas S."/>
            <person name="Kuo A."/>
            <person name="Mondo S."/>
            <person name="Pangilinan J."/>
            <person name="Riley R."/>
            <person name="LaButti K."/>
            <person name="Andreopoulos B."/>
            <person name="Lipzen A."/>
            <person name="Chen C."/>
            <person name="Yan M."/>
            <person name="Daum C."/>
            <person name="Ng V."/>
            <person name="Clum A."/>
            <person name="Steindorff A."/>
            <person name="Ohm R.A."/>
            <person name="Martin F."/>
            <person name="Silar P."/>
            <person name="Natvig D.O."/>
            <person name="Lalanne C."/>
            <person name="Gautier V."/>
            <person name="Ament-Velasquez S.L."/>
            <person name="Kruys A."/>
            <person name="Hutchinson M.I."/>
            <person name="Powell A.J."/>
            <person name="Barry K."/>
            <person name="Miller A.N."/>
            <person name="Grigoriev I.V."/>
            <person name="Debuchy R."/>
            <person name="Gladieux P."/>
            <person name="Hiltunen Thoren M."/>
            <person name="Johannesson H."/>
        </authorList>
    </citation>
    <scope>NUCLEOTIDE SEQUENCE</scope>
    <source>
        <strain evidence="6">CBS 232.78</strain>
    </source>
</reference>
<keyword evidence="7" id="KW-1185">Reference proteome</keyword>
<feature type="transmembrane region" description="Helical" evidence="4">
    <location>
        <begin position="337"/>
        <end position="355"/>
    </location>
</feature>
<dbReference type="InterPro" id="IPR006598">
    <property type="entry name" value="CAP10"/>
</dbReference>
<feature type="transmembrane region" description="Helical" evidence="4">
    <location>
        <begin position="277"/>
        <end position="300"/>
    </location>
</feature>
<feature type="domain" description="Glycosyl transferase CAP10" evidence="5">
    <location>
        <begin position="646"/>
        <end position="943"/>
    </location>
</feature>
<dbReference type="Proteomes" id="UP001285441">
    <property type="component" value="Unassembled WGS sequence"/>
</dbReference>
<dbReference type="PANTHER" id="PTHR12203:SF35">
    <property type="entry name" value="PROTEIN O-GLUCOSYLTRANSFERASE 1"/>
    <property type="match status" value="1"/>
</dbReference>
<keyword evidence="4" id="KW-1133">Transmembrane helix</keyword>
<feature type="transmembrane region" description="Helical" evidence="4">
    <location>
        <begin position="205"/>
        <end position="226"/>
    </location>
</feature>
<dbReference type="InterPro" id="IPR051091">
    <property type="entry name" value="O-Glucosyltr/Glycosyltrsf_90"/>
</dbReference>
<feature type="transmembrane region" description="Helical" evidence="4">
    <location>
        <begin position="238"/>
        <end position="257"/>
    </location>
</feature>
<name>A0AAE0P5J5_9PEZI</name>
<dbReference type="GO" id="GO:0016740">
    <property type="term" value="F:transferase activity"/>
    <property type="evidence" value="ECO:0007669"/>
    <property type="project" value="UniProtKB-KW"/>
</dbReference>
<evidence type="ECO:0000256" key="1">
    <source>
        <dbReference type="ARBA" id="ARBA00010118"/>
    </source>
</evidence>
<proteinExistence type="inferred from homology"/>
<organism evidence="6 7">
    <name type="scientific">Podospora didyma</name>
    <dbReference type="NCBI Taxonomy" id="330526"/>
    <lineage>
        <taxon>Eukaryota</taxon>
        <taxon>Fungi</taxon>
        <taxon>Dikarya</taxon>
        <taxon>Ascomycota</taxon>
        <taxon>Pezizomycotina</taxon>
        <taxon>Sordariomycetes</taxon>
        <taxon>Sordariomycetidae</taxon>
        <taxon>Sordariales</taxon>
        <taxon>Podosporaceae</taxon>
        <taxon>Podospora</taxon>
    </lineage>
</organism>
<dbReference type="AlphaFoldDB" id="A0AAE0P5J5"/>
<dbReference type="PANTHER" id="PTHR12203">
    <property type="entry name" value="KDEL LYS-ASP-GLU-LEU CONTAINING - RELATED"/>
    <property type="match status" value="1"/>
</dbReference>
<feature type="transmembrane region" description="Helical" evidence="4">
    <location>
        <begin position="367"/>
        <end position="386"/>
    </location>
</feature>
<feature type="transmembrane region" description="Helical" evidence="4">
    <location>
        <begin position="307"/>
        <end position="325"/>
    </location>
</feature>
<evidence type="ECO:0000259" key="5">
    <source>
        <dbReference type="SMART" id="SM00672"/>
    </source>
</evidence>
<accession>A0AAE0P5J5</accession>
<evidence type="ECO:0000256" key="3">
    <source>
        <dbReference type="SAM" id="MobiDB-lite"/>
    </source>
</evidence>